<accession>A0A1F7J0N1</accession>
<name>A0A1F7J0N1_9BACT</name>
<evidence type="ECO:0000313" key="2">
    <source>
        <dbReference type="Proteomes" id="UP000177141"/>
    </source>
</evidence>
<dbReference type="PROSITE" id="PS51257">
    <property type="entry name" value="PROKAR_LIPOPROTEIN"/>
    <property type="match status" value="1"/>
</dbReference>
<comment type="caution">
    <text evidence="1">The sequence shown here is derived from an EMBL/GenBank/DDBJ whole genome shotgun (WGS) entry which is preliminary data.</text>
</comment>
<dbReference type="AlphaFoldDB" id="A0A1F7J0N1"/>
<dbReference type="EMBL" id="MGAL01000004">
    <property type="protein sequence ID" value="OGK49178.1"/>
    <property type="molecule type" value="Genomic_DNA"/>
</dbReference>
<proteinExistence type="predicted"/>
<gene>
    <name evidence="1" type="ORF">A3A93_04920</name>
</gene>
<dbReference type="Proteomes" id="UP000177141">
    <property type="component" value="Unassembled WGS sequence"/>
</dbReference>
<protein>
    <submittedName>
        <fullName evidence="1">Uncharacterized protein</fullName>
    </submittedName>
</protein>
<evidence type="ECO:0000313" key="1">
    <source>
        <dbReference type="EMBL" id="OGK49178.1"/>
    </source>
</evidence>
<organism evidence="1 2">
    <name type="scientific">Candidatus Roizmanbacteria bacterium RIFCSPLOWO2_01_FULL_38_12</name>
    <dbReference type="NCBI Taxonomy" id="1802061"/>
    <lineage>
        <taxon>Bacteria</taxon>
        <taxon>Candidatus Roizmaniibacteriota</taxon>
    </lineage>
</organism>
<reference evidence="1 2" key="1">
    <citation type="journal article" date="2016" name="Nat. Commun.">
        <title>Thousands of microbial genomes shed light on interconnected biogeochemical processes in an aquifer system.</title>
        <authorList>
            <person name="Anantharaman K."/>
            <person name="Brown C.T."/>
            <person name="Hug L.A."/>
            <person name="Sharon I."/>
            <person name="Castelle C.J."/>
            <person name="Probst A.J."/>
            <person name="Thomas B.C."/>
            <person name="Singh A."/>
            <person name="Wilkins M.J."/>
            <person name="Karaoz U."/>
            <person name="Brodie E.L."/>
            <person name="Williams K.H."/>
            <person name="Hubbard S.S."/>
            <person name="Banfield J.F."/>
        </authorList>
    </citation>
    <scope>NUCLEOTIDE SEQUENCE [LARGE SCALE GENOMIC DNA]</scope>
</reference>
<sequence>MSNLEIRRKLLISGALTGFSALAAACQPKINIYNTEALPIIDAKSLLNILDKNKVTLTDPRFVDISEQERVQLVQEVLNSHWQNGLALNRDGLPSYILYMLQNVGTEKEYHPWWSPMMSPGRIKLPEGAHLPLGYTLQAPSFPKVKFVGYQPDINLVDGTVSYASEDIPGNSIRVEMTNQQKYFFEQQDSDRFYNAHIEFNLSDVGVSWHEAITDDNGITTYDPNVFSQGQAVSITPLEYK</sequence>